<dbReference type="PROSITE" id="PS50005">
    <property type="entry name" value="TPR"/>
    <property type="match status" value="1"/>
</dbReference>
<name>V6RXF0_9FLAO</name>
<reference evidence="2 3" key="1">
    <citation type="journal article" date="2015" name="Stand. Genomic Sci.">
        <title>Genomic Encyclopedia of Bacterial and Archaeal Type Strains, Phase III: the genomes of soil and plant-associated and newly described type strains.</title>
        <authorList>
            <person name="Whitman W.B."/>
            <person name="Woyke T."/>
            <person name="Klenk H.P."/>
            <person name="Zhou Y."/>
            <person name="Lilburn T.G."/>
            <person name="Beck B.J."/>
            <person name="De Vos P."/>
            <person name="Vandamme P."/>
            <person name="Eisen J.A."/>
            <person name="Garrity G."/>
            <person name="Hugenholtz P."/>
            <person name="Kyrpides N.C."/>
        </authorList>
    </citation>
    <scope>NUCLEOTIDE SEQUENCE [LARGE SCALE GENOMIC DNA]</scope>
    <source>
        <strain evidence="2 3">CGMCC 1.7270</strain>
    </source>
</reference>
<dbReference type="SMART" id="SM00028">
    <property type="entry name" value="TPR"/>
    <property type="match status" value="4"/>
</dbReference>
<organism evidence="2 3">
    <name type="scientific">Flavobacterium cauense R2A-7</name>
    <dbReference type="NCBI Taxonomy" id="1341154"/>
    <lineage>
        <taxon>Bacteria</taxon>
        <taxon>Pseudomonadati</taxon>
        <taxon>Bacteroidota</taxon>
        <taxon>Flavobacteriia</taxon>
        <taxon>Flavobacteriales</taxon>
        <taxon>Flavobacteriaceae</taxon>
        <taxon>Flavobacterium</taxon>
    </lineage>
</organism>
<keyword evidence="3" id="KW-1185">Reference proteome</keyword>
<gene>
    <name evidence="2" type="ORF">IP98_01003</name>
</gene>
<accession>V6RXF0</accession>
<sequence length="288" mass="33921">MRKILFFICIINFHNAKSQTLEEKIAEKACECLETKSKITDDVHRDCITKSMTEVVFSEKDIKNREAMNTVDGIKSLFRKINDILPETCDNLREQKSEEKKTLFYLKSQNENAQNAYIIAKDLMDANKYELAIEGLLMSIKSDPKFVLAYDDLAVCYRQLKEYDKAIKYYKKSLEIYPEGNFALMNIAVVYSLKSDFKTVIEYYEKLKKYHPKDAEGYFGAGKNYFLTDDYERALNNIFIAHRIYTNEKSDYIKDSEQLIKIMYQKLKQENKEDLFRKIAENNDIKLN</sequence>
<dbReference type="Proteomes" id="UP000319848">
    <property type="component" value="Unassembled WGS sequence"/>
</dbReference>
<dbReference type="AlphaFoldDB" id="V6RXF0"/>
<proteinExistence type="predicted"/>
<keyword evidence="1" id="KW-0802">TPR repeat</keyword>
<feature type="repeat" description="TPR" evidence="1">
    <location>
        <begin position="147"/>
        <end position="180"/>
    </location>
</feature>
<dbReference type="STRING" id="1341154.FCR2A7T_21090"/>
<dbReference type="Pfam" id="PF00515">
    <property type="entry name" value="TPR_1"/>
    <property type="match status" value="1"/>
</dbReference>
<dbReference type="PROSITE" id="PS50293">
    <property type="entry name" value="TPR_REGION"/>
    <property type="match status" value="1"/>
</dbReference>
<protein>
    <submittedName>
        <fullName evidence="2">Tetratricopeptide repeat protein</fullName>
    </submittedName>
</protein>
<dbReference type="SUPFAM" id="SSF48452">
    <property type="entry name" value="TPR-like"/>
    <property type="match status" value="1"/>
</dbReference>
<dbReference type="RefSeq" id="WP_023571223.1">
    <property type="nucleotide sequence ID" value="NZ_AVBI01000019.1"/>
</dbReference>
<dbReference type="InterPro" id="IPR011990">
    <property type="entry name" value="TPR-like_helical_dom_sf"/>
</dbReference>
<dbReference type="Gene3D" id="1.25.40.10">
    <property type="entry name" value="Tetratricopeptide repeat domain"/>
    <property type="match status" value="1"/>
</dbReference>
<dbReference type="OrthoDB" id="9811837at2"/>
<evidence type="ECO:0000313" key="2">
    <source>
        <dbReference type="EMBL" id="TWI13850.1"/>
    </source>
</evidence>
<dbReference type="InterPro" id="IPR019734">
    <property type="entry name" value="TPR_rpt"/>
</dbReference>
<evidence type="ECO:0000313" key="3">
    <source>
        <dbReference type="Proteomes" id="UP000319848"/>
    </source>
</evidence>
<comment type="caution">
    <text evidence="2">The sequence shown here is derived from an EMBL/GenBank/DDBJ whole genome shotgun (WGS) entry which is preliminary data.</text>
</comment>
<dbReference type="EMBL" id="VLKQ01000003">
    <property type="protein sequence ID" value="TWI13850.1"/>
    <property type="molecule type" value="Genomic_DNA"/>
</dbReference>
<evidence type="ECO:0000256" key="1">
    <source>
        <dbReference type="PROSITE-ProRule" id="PRU00339"/>
    </source>
</evidence>